<comment type="caution">
    <text evidence="7">The sequence shown here is derived from an EMBL/GenBank/DDBJ whole genome shotgun (WGS) entry which is preliminary data.</text>
</comment>
<dbReference type="InterPro" id="IPR036097">
    <property type="entry name" value="HisK_dim/P_sf"/>
</dbReference>
<keyword evidence="7" id="KW-0418">Kinase</keyword>
<dbReference type="Proteomes" id="UP000636010">
    <property type="component" value="Unassembled WGS sequence"/>
</dbReference>
<feature type="domain" description="PLD phosphodiesterase" evidence="4">
    <location>
        <begin position="1"/>
        <end position="25"/>
    </location>
</feature>
<dbReference type="PANTHER" id="PTHR43547">
    <property type="entry name" value="TWO-COMPONENT HISTIDINE KINASE"/>
    <property type="match status" value="1"/>
</dbReference>
<proteinExistence type="predicted"/>
<dbReference type="SUPFAM" id="SSF52172">
    <property type="entry name" value="CheY-like"/>
    <property type="match status" value="1"/>
</dbReference>
<dbReference type="InterPro" id="IPR003594">
    <property type="entry name" value="HATPase_dom"/>
</dbReference>
<evidence type="ECO:0000259" key="4">
    <source>
        <dbReference type="PROSITE" id="PS50035"/>
    </source>
</evidence>
<dbReference type="InterPro" id="IPR001736">
    <property type="entry name" value="PLipase_D/transphosphatidylase"/>
</dbReference>
<dbReference type="Pfam" id="PF02518">
    <property type="entry name" value="HATPase_c"/>
    <property type="match status" value="1"/>
</dbReference>
<dbReference type="InterPro" id="IPR005467">
    <property type="entry name" value="His_kinase_dom"/>
</dbReference>
<feature type="modified residue" description="4-aspartylphosphate" evidence="2">
    <location>
        <position position="53"/>
    </location>
</feature>
<dbReference type="SUPFAM" id="SSF55874">
    <property type="entry name" value="ATPase domain of HSP90 chaperone/DNA topoisomerase II/histidine kinase"/>
    <property type="match status" value="1"/>
</dbReference>
<dbReference type="CDD" id="cd17574">
    <property type="entry name" value="REC_OmpR"/>
    <property type="match status" value="1"/>
</dbReference>
<evidence type="ECO:0000313" key="7">
    <source>
        <dbReference type="EMBL" id="GGC51714.1"/>
    </source>
</evidence>
<evidence type="ECO:0000256" key="1">
    <source>
        <dbReference type="ARBA" id="ARBA00022553"/>
    </source>
</evidence>
<name>A0ABQ1N359_9BACT</name>
<dbReference type="Gene3D" id="1.10.287.130">
    <property type="match status" value="1"/>
</dbReference>
<reference evidence="8" key="1">
    <citation type="journal article" date="2019" name="Int. J. Syst. Evol. Microbiol.">
        <title>The Global Catalogue of Microorganisms (GCM) 10K type strain sequencing project: providing services to taxonomists for standard genome sequencing and annotation.</title>
        <authorList>
            <consortium name="The Broad Institute Genomics Platform"/>
            <consortium name="The Broad Institute Genome Sequencing Center for Infectious Disease"/>
            <person name="Wu L."/>
            <person name="Ma J."/>
        </authorList>
    </citation>
    <scope>NUCLEOTIDE SEQUENCE [LARGE SCALE GENOMIC DNA]</scope>
    <source>
        <strain evidence="8">CGMCC 1.10832</strain>
    </source>
</reference>
<keyword evidence="7" id="KW-0808">Transferase</keyword>
<keyword evidence="8" id="KW-1185">Reference proteome</keyword>
<evidence type="ECO:0000259" key="5">
    <source>
        <dbReference type="PROSITE" id="PS50109"/>
    </source>
</evidence>
<organism evidence="7 8">
    <name type="scientific">Marivirga lumbricoides</name>
    <dbReference type="NCBI Taxonomy" id="1046115"/>
    <lineage>
        <taxon>Bacteria</taxon>
        <taxon>Pseudomonadati</taxon>
        <taxon>Bacteroidota</taxon>
        <taxon>Cytophagia</taxon>
        <taxon>Cytophagales</taxon>
        <taxon>Marivirgaceae</taxon>
        <taxon>Marivirga</taxon>
    </lineage>
</organism>
<evidence type="ECO:0000256" key="2">
    <source>
        <dbReference type="PROSITE-ProRule" id="PRU00169"/>
    </source>
</evidence>
<dbReference type="EMBL" id="BMEC01000016">
    <property type="protein sequence ID" value="GGC51714.1"/>
    <property type="molecule type" value="Genomic_DNA"/>
</dbReference>
<dbReference type="Pfam" id="PF00072">
    <property type="entry name" value="Response_reg"/>
    <property type="match status" value="1"/>
</dbReference>
<dbReference type="PROSITE" id="PS50035">
    <property type="entry name" value="PLD"/>
    <property type="match status" value="1"/>
</dbReference>
<dbReference type="Gene3D" id="3.30.565.10">
    <property type="entry name" value="Histidine kinase-like ATPase, C-terminal domain"/>
    <property type="match status" value="1"/>
</dbReference>
<keyword evidence="3" id="KW-0175">Coiled coil</keyword>
<dbReference type="SUPFAM" id="SSF47384">
    <property type="entry name" value="Homodimeric domain of signal transducing histidine kinase"/>
    <property type="match status" value="1"/>
</dbReference>
<dbReference type="InterPro" id="IPR001789">
    <property type="entry name" value="Sig_transdc_resp-reg_receiver"/>
</dbReference>
<dbReference type="SMART" id="SM00387">
    <property type="entry name" value="HATPase_c"/>
    <property type="match status" value="1"/>
</dbReference>
<dbReference type="GO" id="GO:0016301">
    <property type="term" value="F:kinase activity"/>
    <property type="evidence" value="ECO:0007669"/>
    <property type="project" value="UniProtKB-KW"/>
</dbReference>
<dbReference type="InterPro" id="IPR011006">
    <property type="entry name" value="CheY-like_superfamily"/>
</dbReference>
<dbReference type="InterPro" id="IPR036890">
    <property type="entry name" value="HATPase_C_sf"/>
</dbReference>
<feature type="coiled-coil region" evidence="3">
    <location>
        <begin position="128"/>
        <end position="155"/>
    </location>
</feature>
<feature type="domain" description="Response regulatory" evidence="6">
    <location>
        <begin position="4"/>
        <end position="118"/>
    </location>
</feature>
<dbReference type="RefSeq" id="WP_188467283.1">
    <property type="nucleotide sequence ID" value="NZ_BAABHU010000016.1"/>
</dbReference>
<protein>
    <submittedName>
        <fullName evidence="7">Hybrid sensor histidine kinase/response regulator</fullName>
    </submittedName>
</protein>
<dbReference type="PANTHER" id="PTHR43547:SF2">
    <property type="entry name" value="HYBRID SIGNAL TRANSDUCTION HISTIDINE KINASE C"/>
    <property type="match status" value="1"/>
</dbReference>
<dbReference type="Gene3D" id="3.40.50.2300">
    <property type="match status" value="1"/>
</dbReference>
<gene>
    <name evidence="7" type="ORF">GCM10011506_41800</name>
</gene>
<keyword evidence="1 2" id="KW-0597">Phosphoprotein</keyword>
<dbReference type="PROSITE" id="PS50109">
    <property type="entry name" value="HIS_KIN"/>
    <property type="match status" value="1"/>
</dbReference>
<feature type="domain" description="Histidine kinase" evidence="5">
    <location>
        <begin position="158"/>
        <end position="366"/>
    </location>
</feature>
<sequence>MHYKILIIDDLKSIFTNIENLLTSKGCEVTYSANGYEGLAEAQKNNYDLIILDIHMPDINGLDVCKQLKNIPYYHFRPILLLTSDTESLDKGLLAGASDYILKPFSKVEMIARVFTQLHLSQERLNTLNEKIALESKLEENMAELQEAHNDLRNYFYQAAHKLRSPIKSMKGLLSLLKEEDPVLYQHMYIKKLGETVNRLDIINAQIALIGELKAHLPIATQFNLKNFLEKLISKDFPNDNVKIAPTTDFYVNTDAFLLYHGLHPIIQNAVYYSEVSRKSSKEVYITAKEKRGDCYLLIKDNGIGINPESFNKIFNMFYIGNEVSRGNGLGLFISKMALNKSRLEIRIKSKQKEFTTAKIKLTTVMYNEN</sequence>
<accession>A0ABQ1N359</accession>
<dbReference type="PROSITE" id="PS50110">
    <property type="entry name" value="RESPONSE_REGULATORY"/>
    <property type="match status" value="1"/>
</dbReference>
<evidence type="ECO:0000259" key="6">
    <source>
        <dbReference type="PROSITE" id="PS50110"/>
    </source>
</evidence>
<dbReference type="SMART" id="SM00448">
    <property type="entry name" value="REC"/>
    <property type="match status" value="1"/>
</dbReference>
<evidence type="ECO:0000313" key="8">
    <source>
        <dbReference type="Proteomes" id="UP000636010"/>
    </source>
</evidence>
<evidence type="ECO:0000256" key="3">
    <source>
        <dbReference type="SAM" id="Coils"/>
    </source>
</evidence>